<dbReference type="FunFam" id="3.40.30.10:FF:000011">
    <property type="entry name" value="Peroxiredoxin PRX1"/>
    <property type="match status" value="1"/>
</dbReference>
<dbReference type="InterPro" id="IPR024706">
    <property type="entry name" value="Peroxiredoxin_AhpC-typ"/>
</dbReference>
<comment type="similarity">
    <text evidence="6">Belongs to the peroxiredoxin family. Prx6 subfamily.</text>
</comment>
<evidence type="ECO:0000256" key="2">
    <source>
        <dbReference type="ARBA" id="ARBA00022559"/>
    </source>
</evidence>
<dbReference type="Pfam" id="PF00578">
    <property type="entry name" value="AhpC-TSA"/>
    <property type="match status" value="1"/>
</dbReference>
<dbReference type="InterPro" id="IPR013766">
    <property type="entry name" value="Thioredoxin_domain"/>
</dbReference>
<dbReference type="GO" id="GO:0051920">
    <property type="term" value="F:peroxiredoxin activity"/>
    <property type="evidence" value="ECO:0007669"/>
    <property type="project" value="InterPro"/>
</dbReference>
<comment type="similarity">
    <text evidence="1">Belongs to the peroxiredoxin family. AhpC/Prx1 subfamily.</text>
</comment>
<dbReference type="OrthoDB" id="9812811at2"/>
<reference evidence="9 10" key="1">
    <citation type="submission" date="2016-10" db="EMBL/GenBank/DDBJ databases">
        <authorList>
            <person name="de Groot N.N."/>
        </authorList>
    </citation>
    <scope>NUCLEOTIDE SEQUENCE [LARGE SCALE GENOMIC DNA]</scope>
    <source>
        <strain evidence="9 10">DSM 17794</strain>
    </source>
</reference>
<dbReference type="CDD" id="cd03016">
    <property type="entry name" value="PRX_1cys"/>
    <property type="match status" value="1"/>
</dbReference>
<evidence type="ECO:0000256" key="7">
    <source>
        <dbReference type="PIRSR" id="PIRSR000239-1"/>
    </source>
</evidence>
<evidence type="ECO:0000259" key="8">
    <source>
        <dbReference type="PROSITE" id="PS51352"/>
    </source>
</evidence>
<dbReference type="PROSITE" id="PS51352">
    <property type="entry name" value="THIOREDOXIN_2"/>
    <property type="match status" value="1"/>
</dbReference>
<dbReference type="PANTHER" id="PTHR43503:SF4">
    <property type="entry name" value="PEROXIREDOXIN-6"/>
    <property type="match status" value="1"/>
</dbReference>
<dbReference type="PANTHER" id="PTHR43503">
    <property type="entry name" value="MCG48959-RELATED"/>
    <property type="match status" value="1"/>
</dbReference>
<feature type="domain" description="Thioredoxin" evidence="8">
    <location>
        <begin position="4"/>
        <end position="160"/>
    </location>
</feature>
<dbReference type="STRING" id="287099.SAMN05660413_02729"/>
<dbReference type="NCBIfam" id="NF009668">
    <property type="entry name" value="PRK13189.1"/>
    <property type="match status" value="1"/>
</dbReference>
<evidence type="ECO:0000256" key="5">
    <source>
        <dbReference type="ARBA" id="ARBA00023284"/>
    </source>
</evidence>
<dbReference type="Pfam" id="PF10417">
    <property type="entry name" value="1-cysPrx_C"/>
    <property type="match status" value="1"/>
</dbReference>
<dbReference type="InterPro" id="IPR036249">
    <property type="entry name" value="Thioredoxin-like_sf"/>
</dbReference>
<dbReference type="SUPFAM" id="SSF52833">
    <property type="entry name" value="Thioredoxin-like"/>
    <property type="match status" value="1"/>
</dbReference>
<evidence type="ECO:0000256" key="3">
    <source>
        <dbReference type="ARBA" id="ARBA00022862"/>
    </source>
</evidence>
<dbReference type="FunFam" id="3.30.1020.10:FF:000001">
    <property type="entry name" value="1-Cys peroxiredoxin"/>
    <property type="match status" value="1"/>
</dbReference>
<dbReference type="GO" id="GO:0045454">
    <property type="term" value="P:cell redox homeostasis"/>
    <property type="evidence" value="ECO:0007669"/>
    <property type="project" value="TreeGrafter"/>
</dbReference>
<evidence type="ECO:0000313" key="10">
    <source>
        <dbReference type="Proteomes" id="UP000199153"/>
    </source>
</evidence>
<gene>
    <name evidence="9" type="ORF">SAMN05660413_02729</name>
</gene>
<evidence type="ECO:0000313" key="9">
    <source>
        <dbReference type="EMBL" id="SFN82326.1"/>
    </source>
</evidence>
<feature type="active site" description="Cysteine sulfenic acid (-SOH) intermediate; for peroxidase activity" evidence="7">
    <location>
        <position position="46"/>
    </location>
</feature>
<accession>A0A1I5C681</accession>
<name>A0A1I5C681_9FLAO</name>
<dbReference type="AlphaFoldDB" id="A0A1I5C681"/>
<evidence type="ECO:0000256" key="1">
    <source>
        <dbReference type="ARBA" id="ARBA00009796"/>
    </source>
</evidence>
<dbReference type="InterPro" id="IPR045020">
    <property type="entry name" value="PRX_1cys"/>
</dbReference>
<dbReference type="Proteomes" id="UP000199153">
    <property type="component" value="Unassembled WGS sequence"/>
</dbReference>
<dbReference type="Gene3D" id="3.30.1020.10">
    <property type="entry name" value="Antioxidant, Horf6, Chain A, domain2"/>
    <property type="match status" value="1"/>
</dbReference>
<sequence length="213" mass="24112">MSCLKLGDKAPDFDAETSEGKINFYDYLGDGWGVLFSHPADFTPVCTTELGAVAKYKDEFAKRNTKVMALSVDDAESHKKWIKDINETQNTQVNFPIIADEDRKVSELYDMLHPKVDDTFTVRSVYVIGPDKTIKLMITYPASTGRNFEELLRVIDSLQLTAYQKVATPADWKKGEDVVISPSVSNEEAKKMFPKGFKEIRPYLRMTPQPDSK</sequence>
<keyword evidence="4" id="KW-0560">Oxidoreductase</keyword>
<dbReference type="InterPro" id="IPR000866">
    <property type="entry name" value="AhpC/TSA"/>
</dbReference>
<organism evidence="9 10">
    <name type="scientific">Salegentibacter flavus</name>
    <dbReference type="NCBI Taxonomy" id="287099"/>
    <lineage>
        <taxon>Bacteria</taxon>
        <taxon>Pseudomonadati</taxon>
        <taxon>Bacteroidota</taxon>
        <taxon>Flavobacteriia</taxon>
        <taxon>Flavobacteriales</taxon>
        <taxon>Flavobacteriaceae</taxon>
        <taxon>Salegentibacter</taxon>
    </lineage>
</organism>
<evidence type="ECO:0000256" key="4">
    <source>
        <dbReference type="ARBA" id="ARBA00023002"/>
    </source>
</evidence>
<dbReference type="GO" id="GO:0005829">
    <property type="term" value="C:cytosol"/>
    <property type="evidence" value="ECO:0007669"/>
    <property type="project" value="TreeGrafter"/>
</dbReference>
<dbReference type="EMBL" id="FOVL01000019">
    <property type="protein sequence ID" value="SFN82326.1"/>
    <property type="molecule type" value="Genomic_DNA"/>
</dbReference>
<keyword evidence="3" id="KW-0049">Antioxidant</keyword>
<keyword evidence="10" id="KW-1185">Reference proteome</keyword>
<keyword evidence="5" id="KW-0676">Redox-active center</keyword>
<dbReference type="Gene3D" id="3.40.30.10">
    <property type="entry name" value="Glutaredoxin"/>
    <property type="match status" value="1"/>
</dbReference>
<dbReference type="RefSeq" id="WP_093410655.1">
    <property type="nucleotide sequence ID" value="NZ_FOVL01000019.1"/>
</dbReference>
<dbReference type="InterPro" id="IPR019479">
    <property type="entry name" value="Peroxiredoxin_C"/>
</dbReference>
<keyword evidence="2" id="KW-0575">Peroxidase</keyword>
<dbReference type="PIRSF" id="PIRSF000239">
    <property type="entry name" value="AHPC"/>
    <property type="match status" value="1"/>
</dbReference>
<protein>
    <submittedName>
        <fullName evidence="9">Peroxiredoxin</fullName>
    </submittedName>
</protein>
<proteinExistence type="inferred from homology"/>
<evidence type="ECO:0000256" key="6">
    <source>
        <dbReference type="ARBA" id="ARBA00025719"/>
    </source>
</evidence>